<reference evidence="1" key="1">
    <citation type="submission" date="2023-10" db="EMBL/GenBank/DDBJ databases">
        <authorList>
            <person name="Rodriguez Cubillos JULIANA M."/>
            <person name="De Vega J."/>
        </authorList>
    </citation>
    <scope>NUCLEOTIDE SEQUENCE</scope>
</reference>
<keyword evidence="2" id="KW-1185">Reference proteome</keyword>
<comment type="caution">
    <text evidence="1">The sequence shown here is derived from an EMBL/GenBank/DDBJ whole genome shotgun (WGS) entry which is preliminary data.</text>
</comment>
<accession>A0ACB0K5M7</accession>
<name>A0ACB0K5M7_TRIPR</name>
<proteinExistence type="predicted"/>
<dbReference type="EMBL" id="CASHSV030000141">
    <property type="protein sequence ID" value="CAJ2651523.1"/>
    <property type="molecule type" value="Genomic_DNA"/>
</dbReference>
<protein>
    <submittedName>
        <fullName evidence="1">Uncharacterized protein</fullName>
    </submittedName>
</protein>
<sequence length="361" mass="41328">MSTNNEMLNKNIKLFKDGQLTLKSLMMEMAQKEFPECLLDFEDYNPDKPYPRPQHSLFFPPSDDEDPCEKKSLLPLVHLLILIMLSERDLNSLHTLLISSTPTHEPKPSKFSYIQVLHLPANEVIDKIDATFALAYERSPSYNFIYPSPSNVVYSKSIGHLVLKKNGNSNTEDKFKARMIISILEAVRKFLSEGKTVTKRELFYHLSNEFDKQAILDNRLHDIAIMLNCSIRSLNIVSGTRGSIIGNVIFKTKGESFNCNMSPKDIRDGNIISCRAKFIMLVEKYTVLSRLAEDEFHKKYECIIITGRGQPDVLTRQFLRKLSVEYKLPVLALMDCNPSGIQILYGYQYGFINSAYEIMTS</sequence>
<gene>
    <name evidence="1" type="ORF">MILVUS5_LOCUS19151</name>
</gene>
<organism evidence="1 2">
    <name type="scientific">Trifolium pratense</name>
    <name type="common">Red clover</name>
    <dbReference type="NCBI Taxonomy" id="57577"/>
    <lineage>
        <taxon>Eukaryota</taxon>
        <taxon>Viridiplantae</taxon>
        <taxon>Streptophyta</taxon>
        <taxon>Embryophyta</taxon>
        <taxon>Tracheophyta</taxon>
        <taxon>Spermatophyta</taxon>
        <taxon>Magnoliopsida</taxon>
        <taxon>eudicotyledons</taxon>
        <taxon>Gunneridae</taxon>
        <taxon>Pentapetalae</taxon>
        <taxon>rosids</taxon>
        <taxon>fabids</taxon>
        <taxon>Fabales</taxon>
        <taxon>Fabaceae</taxon>
        <taxon>Papilionoideae</taxon>
        <taxon>50 kb inversion clade</taxon>
        <taxon>NPAAA clade</taxon>
        <taxon>Hologalegina</taxon>
        <taxon>IRL clade</taxon>
        <taxon>Trifolieae</taxon>
        <taxon>Trifolium</taxon>
    </lineage>
</organism>
<dbReference type="Proteomes" id="UP001177021">
    <property type="component" value="Unassembled WGS sequence"/>
</dbReference>
<evidence type="ECO:0000313" key="2">
    <source>
        <dbReference type="Proteomes" id="UP001177021"/>
    </source>
</evidence>
<evidence type="ECO:0000313" key="1">
    <source>
        <dbReference type="EMBL" id="CAJ2651523.1"/>
    </source>
</evidence>